<keyword evidence="3" id="KW-1185">Reference proteome</keyword>
<evidence type="ECO:0000313" key="3">
    <source>
        <dbReference type="Proteomes" id="UP000094444"/>
    </source>
</evidence>
<dbReference type="EMBL" id="MAVT02000632">
    <property type="protein sequence ID" value="POS74415.1"/>
    <property type="molecule type" value="Genomic_DNA"/>
</dbReference>
<evidence type="ECO:0000313" key="2">
    <source>
        <dbReference type="EMBL" id="POS74415.1"/>
    </source>
</evidence>
<proteinExistence type="predicted"/>
<feature type="coiled-coil region" evidence="1">
    <location>
        <begin position="67"/>
        <end position="101"/>
    </location>
</feature>
<dbReference type="InParanoid" id="A0A2P5HW22"/>
<accession>A0A2P5HW22</accession>
<dbReference type="STRING" id="158607.A0A2P5HW22"/>
<keyword evidence="1" id="KW-0175">Coiled coil</keyword>
<dbReference type="Proteomes" id="UP000094444">
    <property type="component" value="Unassembled WGS sequence"/>
</dbReference>
<gene>
    <name evidence="2" type="ORF">DHEL01_v207189</name>
</gene>
<comment type="caution">
    <text evidence="2">The sequence shown here is derived from an EMBL/GenBank/DDBJ whole genome shotgun (WGS) entry which is preliminary data.</text>
</comment>
<evidence type="ECO:0000256" key="1">
    <source>
        <dbReference type="SAM" id="Coils"/>
    </source>
</evidence>
<organism evidence="2 3">
    <name type="scientific">Diaporthe helianthi</name>
    <dbReference type="NCBI Taxonomy" id="158607"/>
    <lineage>
        <taxon>Eukaryota</taxon>
        <taxon>Fungi</taxon>
        <taxon>Dikarya</taxon>
        <taxon>Ascomycota</taxon>
        <taxon>Pezizomycotina</taxon>
        <taxon>Sordariomycetes</taxon>
        <taxon>Sordariomycetidae</taxon>
        <taxon>Diaporthales</taxon>
        <taxon>Diaporthaceae</taxon>
        <taxon>Diaporthe</taxon>
    </lineage>
</organism>
<reference evidence="2" key="1">
    <citation type="submission" date="2017-09" db="EMBL/GenBank/DDBJ databases">
        <title>Polyketide synthases of a Diaporthe helianthi virulent isolate.</title>
        <authorList>
            <person name="Baroncelli R."/>
        </authorList>
    </citation>
    <scope>NUCLEOTIDE SEQUENCE [LARGE SCALE GENOMIC DNA]</scope>
    <source>
        <strain evidence="2">7/96</strain>
    </source>
</reference>
<name>A0A2P5HW22_DIAHE</name>
<sequence>MASVNLAALSPAMASTLPSLEQIQSSDYFQQMLITDSALESLSVWRNSLDLELQALAPSVSEEEPLSTEAAAEYEAITQAIDELEEQVETFENLQAEARHLFELRARSLRRRETGIMDLPAEVLLAIFENFRPRLDFSTMTSNRDNDGADIETIKKIRLTCLWFRQISSRLLIGCLSVSPNMKSLDRLKMVSSHPEISRGERVLSIDLRYYSGSVARNIHAFSAICVDKLHASIEIEKIRIQRREQREDDKVRDEEHRLPRKDVSIQLARDGVRRLQRVLSAWDTFRNPEASVQDSAQPNAAVLALQRGHERYQQLYEEQQRLIQDGSFARALAATAAASKSKVWLCMSDVHMGPSSGGLPRPNVGVLAKSNFLSFTDPGCFEPALSYMVQPQSWTGLEANDPQGDVPQSLLFEVPLAMHTAGAQMAALEVHLKCAPQKLDLRMSAEQLTCFTKATEDLKAFKFMTSPYDQVFVPNAEGLRDLYAYLSAAMGRQIVPNLHLDLATTDMKFDVAPFPIEPLLRCSNWHGLKLAKLANLVAEIEDLRKLTDMLEPGTQLQFNCFLLSSGTWAAALDYLRSKVGQDSWISHPLGAECFDMGWEEYEKVFDPPYTVNEGGGHRRSKATQYIRSVEGIKNPLLVHNTTTG</sequence>
<protein>
    <submittedName>
        <fullName evidence="2">Uncharacterized protein</fullName>
    </submittedName>
</protein>
<dbReference type="AlphaFoldDB" id="A0A2P5HW22"/>
<dbReference type="OrthoDB" id="3759773at2759"/>